<name>A0A8S3TTP1_MYTED</name>
<proteinExistence type="predicted"/>
<evidence type="ECO:0000313" key="2">
    <source>
        <dbReference type="EMBL" id="CAG2233057.1"/>
    </source>
</evidence>
<protein>
    <submittedName>
        <fullName evidence="2">Uncharacterized protein</fullName>
    </submittedName>
</protein>
<comment type="caution">
    <text evidence="2">The sequence shown here is derived from an EMBL/GenBank/DDBJ whole genome shotgun (WGS) entry which is preliminary data.</text>
</comment>
<feature type="region of interest" description="Disordered" evidence="1">
    <location>
        <begin position="1"/>
        <end position="25"/>
    </location>
</feature>
<dbReference type="EMBL" id="CAJPWZ010002197">
    <property type="protein sequence ID" value="CAG2233057.1"/>
    <property type="molecule type" value="Genomic_DNA"/>
</dbReference>
<dbReference type="AlphaFoldDB" id="A0A8S3TTP1"/>
<evidence type="ECO:0000256" key="1">
    <source>
        <dbReference type="SAM" id="MobiDB-lite"/>
    </source>
</evidence>
<evidence type="ECO:0000313" key="3">
    <source>
        <dbReference type="Proteomes" id="UP000683360"/>
    </source>
</evidence>
<dbReference type="Proteomes" id="UP000683360">
    <property type="component" value="Unassembled WGS sequence"/>
</dbReference>
<keyword evidence="3" id="KW-1185">Reference proteome</keyword>
<reference evidence="2" key="1">
    <citation type="submission" date="2021-03" db="EMBL/GenBank/DDBJ databases">
        <authorList>
            <person name="Bekaert M."/>
        </authorList>
    </citation>
    <scope>NUCLEOTIDE SEQUENCE</scope>
</reference>
<accession>A0A8S3TTP1</accession>
<organism evidence="2 3">
    <name type="scientific">Mytilus edulis</name>
    <name type="common">Blue mussel</name>
    <dbReference type="NCBI Taxonomy" id="6550"/>
    <lineage>
        <taxon>Eukaryota</taxon>
        <taxon>Metazoa</taxon>
        <taxon>Spiralia</taxon>
        <taxon>Lophotrochozoa</taxon>
        <taxon>Mollusca</taxon>
        <taxon>Bivalvia</taxon>
        <taxon>Autobranchia</taxon>
        <taxon>Pteriomorphia</taxon>
        <taxon>Mytilida</taxon>
        <taxon>Mytiloidea</taxon>
        <taxon>Mytilidae</taxon>
        <taxon>Mytilinae</taxon>
        <taxon>Mytilus</taxon>
    </lineage>
</organism>
<gene>
    <name evidence="2" type="ORF">MEDL_45730</name>
</gene>
<sequence length="172" mass="19340">MSVENADTALQSSKHSVSSSDNDTNTAEIYDDAYEKPYKTLMVHHSADHEHVYRNTNTFYENATPVEKAYQTATDCKDTSEFHNRTELSVPVQKATTDTTEFYTQAQISVPVPDVTVGTNELYTEECHKTTQISVPVQMATTGTKESYTHAQIPEPVQRLLLVHKTSTHKLK</sequence>